<dbReference type="GO" id="GO:0046872">
    <property type="term" value="F:metal ion binding"/>
    <property type="evidence" value="ECO:0007669"/>
    <property type="project" value="UniProtKB-KW"/>
</dbReference>
<evidence type="ECO:0000256" key="2">
    <source>
        <dbReference type="ARBA" id="ARBA00022559"/>
    </source>
</evidence>
<dbReference type="PROSITE" id="PS51405">
    <property type="entry name" value="HEME_HALOPEROXIDASE"/>
    <property type="match status" value="1"/>
</dbReference>
<dbReference type="EMBL" id="MU151287">
    <property type="protein sequence ID" value="KAF9445689.1"/>
    <property type="molecule type" value="Genomic_DNA"/>
</dbReference>
<keyword evidence="2" id="KW-0575">Peroxidase</keyword>
<feature type="signal peptide" evidence="8">
    <location>
        <begin position="1"/>
        <end position="20"/>
    </location>
</feature>
<comment type="similarity">
    <text evidence="7">Belongs to the chloroperoxidase family.</text>
</comment>
<keyword evidence="8" id="KW-0732">Signal</keyword>
<evidence type="ECO:0000256" key="6">
    <source>
        <dbReference type="ARBA" id="ARBA00023004"/>
    </source>
</evidence>
<reference evidence="10" key="1">
    <citation type="submission" date="2020-11" db="EMBL/GenBank/DDBJ databases">
        <authorList>
            <consortium name="DOE Joint Genome Institute"/>
            <person name="Ahrendt S."/>
            <person name="Riley R."/>
            <person name="Andreopoulos W."/>
            <person name="Labutti K."/>
            <person name="Pangilinan J."/>
            <person name="Ruiz-Duenas F.J."/>
            <person name="Barrasa J.M."/>
            <person name="Sanchez-Garcia M."/>
            <person name="Camarero S."/>
            <person name="Miyauchi S."/>
            <person name="Serrano A."/>
            <person name="Linde D."/>
            <person name="Babiker R."/>
            <person name="Drula E."/>
            <person name="Ayuso-Fernandez I."/>
            <person name="Pacheco R."/>
            <person name="Padilla G."/>
            <person name="Ferreira P."/>
            <person name="Barriuso J."/>
            <person name="Kellner H."/>
            <person name="Castanera R."/>
            <person name="Alfaro M."/>
            <person name="Ramirez L."/>
            <person name="Pisabarro A.G."/>
            <person name="Kuo A."/>
            <person name="Tritt A."/>
            <person name="Lipzen A."/>
            <person name="He G."/>
            <person name="Yan M."/>
            <person name="Ng V."/>
            <person name="Cullen D."/>
            <person name="Martin F."/>
            <person name="Rosso M.-N."/>
            <person name="Henrissat B."/>
            <person name="Hibbett D."/>
            <person name="Martinez A.T."/>
            <person name="Grigoriev I.V."/>
        </authorList>
    </citation>
    <scope>NUCLEOTIDE SEQUENCE</scope>
    <source>
        <strain evidence="10">MF-IS2</strain>
    </source>
</reference>
<evidence type="ECO:0000256" key="8">
    <source>
        <dbReference type="SAM" id="SignalP"/>
    </source>
</evidence>
<dbReference type="Pfam" id="PF01328">
    <property type="entry name" value="Peroxidase_2"/>
    <property type="match status" value="1"/>
</dbReference>
<feature type="chain" id="PRO_5040363742" evidence="8">
    <location>
        <begin position="21"/>
        <end position="378"/>
    </location>
</feature>
<keyword evidence="5" id="KW-0560">Oxidoreductase</keyword>
<keyword evidence="6" id="KW-0408">Iron</keyword>
<sequence length="378" mass="42113">MISFTNFIALALALASTASAFPAYGSLAGIPREELDQIIPTLQHKEPAPPPGPLKYNGTKLINDAAHPWKPARPGDIRGPCPGLNTLASHGYLPRNGIATPVQLISAIQEGFNMENRFARFVVYAAHLVDGNVITDLLSIGSKTSETGPPPPAPAIAGGLNTHSVFEGDASMTRGDFYWGDNFSFNETLFDELTMYMDKYGDGKYNWTVASEFRYKRIQESIQNNPTFSLIMPRYFTAYGEATFMINFFVDGRIKENRVLSKEDARSFLQKSQFPKDFHRASQPSAIENIDFLLNAHPVRPGGNVNGTNSYQKDPTSADLSPEQWCLIYENFVNRNVKNLYPNPTGDLLKALNINLQWLYDSVNDRCPKQVFPYGKPE</sequence>
<dbReference type="InterPro" id="IPR036851">
    <property type="entry name" value="Chloroperoxidase-like_sf"/>
</dbReference>
<evidence type="ECO:0000256" key="7">
    <source>
        <dbReference type="ARBA" id="ARBA00025795"/>
    </source>
</evidence>
<dbReference type="PANTHER" id="PTHR33577:SF16">
    <property type="entry name" value="HEME HALOPEROXIDASE FAMILY PROFILE DOMAIN-CONTAINING PROTEIN"/>
    <property type="match status" value="1"/>
</dbReference>
<evidence type="ECO:0000256" key="4">
    <source>
        <dbReference type="ARBA" id="ARBA00022723"/>
    </source>
</evidence>
<comment type="cofactor">
    <cofactor evidence="1">
        <name>heme b</name>
        <dbReference type="ChEBI" id="CHEBI:60344"/>
    </cofactor>
</comment>
<evidence type="ECO:0000256" key="1">
    <source>
        <dbReference type="ARBA" id="ARBA00001970"/>
    </source>
</evidence>
<evidence type="ECO:0000256" key="5">
    <source>
        <dbReference type="ARBA" id="ARBA00023002"/>
    </source>
</evidence>
<evidence type="ECO:0000313" key="11">
    <source>
        <dbReference type="Proteomes" id="UP000807342"/>
    </source>
</evidence>
<dbReference type="Proteomes" id="UP000807342">
    <property type="component" value="Unassembled WGS sequence"/>
</dbReference>
<gene>
    <name evidence="10" type="ORF">P691DRAFT_675131</name>
</gene>
<dbReference type="GO" id="GO:0004601">
    <property type="term" value="F:peroxidase activity"/>
    <property type="evidence" value="ECO:0007669"/>
    <property type="project" value="UniProtKB-KW"/>
</dbReference>
<evidence type="ECO:0000313" key="10">
    <source>
        <dbReference type="EMBL" id="KAF9445689.1"/>
    </source>
</evidence>
<accession>A0A9P6C1M3</accession>
<dbReference type="SUPFAM" id="SSF47571">
    <property type="entry name" value="Cloroperoxidase"/>
    <property type="match status" value="1"/>
</dbReference>
<comment type="caution">
    <text evidence="10">The sequence shown here is derived from an EMBL/GenBank/DDBJ whole genome shotgun (WGS) entry which is preliminary data.</text>
</comment>
<name>A0A9P6C1M3_9AGAR</name>
<evidence type="ECO:0000259" key="9">
    <source>
        <dbReference type="PROSITE" id="PS51405"/>
    </source>
</evidence>
<dbReference type="InterPro" id="IPR000028">
    <property type="entry name" value="Chloroperoxidase"/>
</dbReference>
<feature type="domain" description="Heme haloperoxidase family profile" evidence="9">
    <location>
        <begin position="65"/>
        <end position="294"/>
    </location>
</feature>
<dbReference type="Gene3D" id="1.10.489.10">
    <property type="entry name" value="Chloroperoxidase-like"/>
    <property type="match status" value="1"/>
</dbReference>
<evidence type="ECO:0000256" key="3">
    <source>
        <dbReference type="ARBA" id="ARBA00022617"/>
    </source>
</evidence>
<protein>
    <submittedName>
        <fullName evidence="10">Aromatic peroxygenase</fullName>
    </submittedName>
</protein>
<keyword evidence="4" id="KW-0479">Metal-binding</keyword>
<proteinExistence type="inferred from homology"/>
<dbReference type="AlphaFoldDB" id="A0A9P6C1M3"/>
<keyword evidence="3" id="KW-0349">Heme</keyword>
<dbReference type="PANTHER" id="PTHR33577">
    <property type="entry name" value="STERIGMATOCYSTIN BIOSYNTHESIS PEROXIDASE STCC-RELATED"/>
    <property type="match status" value="1"/>
</dbReference>
<dbReference type="OrthoDB" id="407298at2759"/>
<organism evidence="10 11">
    <name type="scientific">Macrolepiota fuliginosa MF-IS2</name>
    <dbReference type="NCBI Taxonomy" id="1400762"/>
    <lineage>
        <taxon>Eukaryota</taxon>
        <taxon>Fungi</taxon>
        <taxon>Dikarya</taxon>
        <taxon>Basidiomycota</taxon>
        <taxon>Agaricomycotina</taxon>
        <taxon>Agaricomycetes</taxon>
        <taxon>Agaricomycetidae</taxon>
        <taxon>Agaricales</taxon>
        <taxon>Agaricineae</taxon>
        <taxon>Agaricaceae</taxon>
        <taxon>Macrolepiota</taxon>
    </lineage>
</organism>
<keyword evidence="11" id="KW-1185">Reference proteome</keyword>